<comment type="subcellular location">
    <subcellularLocation>
        <location evidence="1">Membrane</location>
        <topology evidence="1">Multi-pass membrane protein</topology>
    </subcellularLocation>
</comment>
<feature type="transmembrane region" description="Helical" evidence="5">
    <location>
        <begin position="158"/>
        <end position="189"/>
    </location>
</feature>
<evidence type="ECO:0000313" key="6">
    <source>
        <dbReference type="EMBL" id="OKH39286.1"/>
    </source>
</evidence>
<sequence length="223" mass="25768">MSNLSLAIQSLFVVLAFLAIFIALPAVLFDVIQKWQVIFLLISYLLFFSGNIWRVWRYGKLSKTNEDAQFKEYSGLVILAVQFISFIIIHWWAIYDFSGVLSPKLVLQVLGIIIVILAIAINQLAIRTLKGLFDRITIKPNHKLITTGIYRQVRHPVYLSYVLLLVGYCTILQSFVSLVLTVVSCTIWLGNRINIEEKMLIEKFGDRYQAYQRKTKKIVPFIY</sequence>
<gene>
    <name evidence="6" type="ORF">NIES2119_05960</name>
</gene>
<dbReference type="OrthoDB" id="5471300at2"/>
<proteinExistence type="predicted"/>
<dbReference type="PANTHER" id="PTHR12714:SF9">
    <property type="entry name" value="PROTEIN-S-ISOPRENYLCYSTEINE O-METHYLTRANSFERASE"/>
    <property type="match status" value="1"/>
</dbReference>
<evidence type="ECO:0000256" key="2">
    <source>
        <dbReference type="ARBA" id="ARBA00022692"/>
    </source>
</evidence>
<dbReference type="EMBL" id="MRCE01000005">
    <property type="protein sequence ID" value="OKH39286.1"/>
    <property type="molecule type" value="Genomic_DNA"/>
</dbReference>
<feature type="transmembrane region" description="Helical" evidence="5">
    <location>
        <begin position="105"/>
        <end position="126"/>
    </location>
</feature>
<dbReference type="Gene3D" id="1.20.120.1630">
    <property type="match status" value="1"/>
</dbReference>
<dbReference type="STRING" id="454136.NIES2119_05960"/>
<feature type="transmembrane region" description="Helical" evidence="5">
    <location>
        <begin position="35"/>
        <end position="53"/>
    </location>
</feature>
<dbReference type="Proteomes" id="UP000185860">
    <property type="component" value="Unassembled WGS sequence"/>
</dbReference>
<keyword evidence="3 5" id="KW-1133">Transmembrane helix</keyword>
<feature type="transmembrane region" description="Helical" evidence="5">
    <location>
        <begin position="73"/>
        <end position="93"/>
    </location>
</feature>
<dbReference type="AlphaFoldDB" id="A0A1U7IPE8"/>
<organism evidence="6 7">
    <name type="scientific">[Phormidium ambiguum] IAM M-71</name>
    <dbReference type="NCBI Taxonomy" id="454136"/>
    <lineage>
        <taxon>Bacteria</taxon>
        <taxon>Bacillati</taxon>
        <taxon>Cyanobacteriota</taxon>
        <taxon>Cyanophyceae</taxon>
        <taxon>Oscillatoriophycideae</taxon>
        <taxon>Aerosakkonematales</taxon>
        <taxon>Aerosakkonemataceae</taxon>
        <taxon>Floridanema</taxon>
    </lineage>
</organism>
<evidence type="ECO:0000256" key="4">
    <source>
        <dbReference type="ARBA" id="ARBA00023136"/>
    </source>
</evidence>
<evidence type="ECO:0000313" key="7">
    <source>
        <dbReference type="Proteomes" id="UP000185860"/>
    </source>
</evidence>
<name>A0A1U7IPE8_9CYAN</name>
<evidence type="ECO:0000256" key="3">
    <source>
        <dbReference type="ARBA" id="ARBA00022989"/>
    </source>
</evidence>
<dbReference type="InterPro" id="IPR007269">
    <property type="entry name" value="ICMT_MeTrfase"/>
</dbReference>
<reference evidence="6 7" key="1">
    <citation type="submission" date="2016-11" db="EMBL/GenBank/DDBJ databases">
        <title>Draft Genome Sequences of Nine Cyanobacterial Strains from Diverse Habitats.</title>
        <authorList>
            <person name="Zhu T."/>
            <person name="Hou S."/>
            <person name="Lu X."/>
            <person name="Hess W.R."/>
        </authorList>
    </citation>
    <scope>NUCLEOTIDE SEQUENCE [LARGE SCALE GENOMIC DNA]</scope>
    <source>
        <strain evidence="6 7">IAM M-71</strain>
    </source>
</reference>
<evidence type="ECO:0008006" key="8">
    <source>
        <dbReference type="Google" id="ProtNLM"/>
    </source>
</evidence>
<evidence type="ECO:0000256" key="1">
    <source>
        <dbReference type="ARBA" id="ARBA00004141"/>
    </source>
</evidence>
<feature type="transmembrane region" description="Helical" evidence="5">
    <location>
        <begin position="6"/>
        <end position="28"/>
    </location>
</feature>
<protein>
    <recommendedName>
        <fullName evidence="8">Protein-S-isoprenylcysteine methyltransferase</fullName>
    </recommendedName>
</protein>
<keyword evidence="4 5" id="KW-0472">Membrane</keyword>
<dbReference type="GO" id="GO:0016020">
    <property type="term" value="C:membrane"/>
    <property type="evidence" value="ECO:0007669"/>
    <property type="project" value="UniProtKB-SubCell"/>
</dbReference>
<evidence type="ECO:0000256" key="5">
    <source>
        <dbReference type="SAM" id="Phobius"/>
    </source>
</evidence>
<keyword evidence="2 5" id="KW-0812">Transmembrane</keyword>
<accession>A0A1U7IPE8</accession>
<dbReference type="Pfam" id="PF04140">
    <property type="entry name" value="ICMT"/>
    <property type="match status" value="1"/>
</dbReference>
<dbReference type="PANTHER" id="PTHR12714">
    <property type="entry name" value="PROTEIN-S ISOPRENYLCYSTEINE O-METHYLTRANSFERASE"/>
    <property type="match status" value="1"/>
</dbReference>
<dbReference type="GO" id="GO:0004671">
    <property type="term" value="F:protein C-terminal S-isoprenylcysteine carboxyl O-methyltransferase activity"/>
    <property type="evidence" value="ECO:0007669"/>
    <property type="project" value="InterPro"/>
</dbReference>
<dbReference type="RefSeq" id="WP_073592539.1">
    <property type="nucleotide sequence ID" value="NZ_MRCE01000005.1"/>
</dbReference>
<comment type="caution">
    <text evidence="6">The sequence shown here is derived from an EMBL/GenBank/DDBJ whole genome shotgun (WGS) entry which is preliminary data.</text>
</comment>